<dbReference type="AlphaFoldDB" id="A0AAE2V8V1"/>
<sequence>MVLQELTELTQEEQNHLHDLWRVAAEARLTNVREILRRYTVMLADLLDAKNVVWLAAIHGKAPSDVFSTRIFDGWWCMDLIDFAPVLDLAHGQSVYFEYAKKYGPGADTINIVRTAGKHRVQLRQDVISDDEHERFWKTKCYYVPILGIKERMHAVYTVTPEVESYFLIDRAPDQDPFSERERGLARLAILGSVNLHQKLLLERGLIPPARAPLSPREMEAFSLLFTDFTHKEIAMEMNVEVSTAIQYINSIYRKFGVRGRNGLVASCI</sequence>
<dbReference type="Proteomes" id="UP000634206">
    <property type="component" value="Unassembled WGS sequence"/>
</dbReference>
<dbReference type="Gene3D" id="1.10.10.10">
    <property type="entry name" value="Winged helix-like DNA-binding domain superfamily/Winged helix DNA-binding domain"/>
    <property type="match status" value="1"/>
</dbReference>
<dbReference type="InterPro" id="IPR036388">
    <property type="entry name" value="WH-like_DNA-bd_sf"/>
</dbReference>
<dbReference type="GO" id="GO:0003677">
    <property type="term" value="F:DNA binding"/>
    <property type="evidence" value="ECO:0007669"/>
    <property type="project" value="InterPro"/>
</dbReference>
<comment type="caution">
    <text evidence="2">The sequence shown here is derived from an EMBL/GenBank/DDBJ whole genome shotgun (WGS) entry which is preliminary data.</text>
</comment>
<evidence type="ECO:0000313" key="3">
    <source>
        <dbReference type="Proteomes" id="UP000634206"/>
    </source>
</evidence>
<evidence type="ECO:0000313" key="2">
    <source>
        <dbReference type="EMBL" id="MBK1854113.1"/>
    </source>
</evidence>
<name>A0AAE2V8V1_9BACT</name>
<feature type="domain" description="HTH luxR-type" evidence="1">
    <location>
        <begin position="211"/>
        <end position="268"/>
    </location>
</feature>
<organism evidence="2 3">
    <name type="scientific">Oceaniferula flava</name>
    <dbReference type="NCBI Taxonomy" id="2800421"/>
    <lineage>
        <taxon>Bacteria</taxon>
        <taxon>Pseudomonadati</taxon>
        <taxon>Verrucomicrobiota</taxon>
        <taxon>Verrucomicrobiia</taxon>
        <taxon>Verrucomicrobiales</taxon>
        <taxon>Verrucomicrobiaceae</taxon>
        <taxon>Oceaniferula</taxon>
    </lineage>
</organism>
<dbReference type="InterPro" id="IPR000792">
    <property type="entry name" value="Tscrpt_reg_LuxR_C"/>
</dbReference>
<dbReference type="InterPro" id="IPR016032">
    <property type="entry name" value="Sig_transdc_resp-reg_C-effctor"/>
</dbReference>
<reference evidence="2" key="1">
    <citation type="submission" date="2021-01" db="EMBL/GenBank/DDBJ databases">
        <title>Modified the classification status of verrucomicrobia.</title>
        <authorList>
            <person name="Feng X."/>
        </authorList>
    </citation>
    <scope>NUCLEOTIDE SEQUENCE</scope>
    <source>
        <strain evidence="2">5K15</strain>
    </source>
</reference>
<dbReference type="GO" id="GO:0006355">
    <property type="term" value="P:regulation of DNA-templated transcription"/>
    <property type="evidence" value="ECO:0007669"/>
    <property type="project" value="InterPro"/>
</dbReference>
<dbReference type="RefSeq" id="WP_309488719.1">
    <property type="nucleotide sequence ID" value="NZ_JAENIG010000002.1"/>
</dbReference>
<dbReference type="SMART" id="SM00421">
    <property type="entry name" value="HTH_LUXR"/>
    <property type="match status" value="1"/>
</dbReference>
<evidence type="ECO:0000259" key="1">
    <source>
        <dbReference type="SMART" id="SM00421"/>
    </source>
</evidence>
<dbReference type="Pfam" id="PF00196">
    <property type="entry name" value="GerE"/>
    <property type="match status" value="1"/>
</dbReference>
<dbReference type="EMBL" id="JAENIG010000002">
    <property type="protein sequence ID" value="MBK1854113.1"/>
    <property type="molecule type" value="Genomic_DNA"/>
</dbReference>
<protein>
    <submittedName>
        <fullName evidence="2">Helix-turn-helix transcriptional regulator</fullName>
    </submittedName>
</protein>
<proteinExistence type="predicted"/>
<accession>A0AAE2V8V1</accession>
<keyword evidence="3" id="KW-1185">Reference proteome</keyword>
<gene>
    <name evidence="2" type="ORF">JIN83_04045</name>
</gene>
<dbReference type="SUPFAM" id="SSF46894">
    <property type="entry name" value="C-terminal effector domain of the bipartite response regulators"/>
    <property type="match status" value="1"/>
</dbReference>